<dbReference type="EMBL" id="JBHTGP010000031">
    <property type="protein sequence ID" value="MFD0691573.1"/>
    <property type="molecule type" value="Genomic_DNA"/>
</dbReference>
<keyword evidence="8" id="KW-0732">Signal</keyword>
<dbReference type="InterPro" id="IPR022398">
    <property type="entry name" value="Peptidase_S8_His-AS"/>
</dbReference>
<dbReference type="PROSITE" id="PS00136">
    <property type="entry name" value="SUBTILASE_ASP"/>
    <property type="match status" value="1"/>
</dbReference>
<dbReference type="InterPro" id="IPR050131">
    <property type="entry name" value="Peptidase_S8_subtilisin-like"/>
</dbReference>
<dbReference type="PANTHER" id="PTHR43806">
    <property type="entry name" value="PEPTIDASE S8"/>
    <property type="match status" value="1"/>
</dbReference>
<evidence type="ECO:0000256" key="2">
    <source>
        <dbReference type="ARBA" id="ARBA00022670"/>
    </source>
</evidence>
<proteinExistence type="inferred from homology"/>
<keyword evidence="7" id="KW-0812">Transmembrane</keyword>
<keyword evidence="4 5" id="KW-0720">Serine protease</keyword>
<dbReference type="PANTHER" id="PTHR43806:SF11">
    <property type="entry name" value="CEREVISIN-RELATED"/>
    <property type="match status" value="1"/>
</dbReference>
<dbReference type="InterPro" id="IPR015500">
    <property type="entry name" value="Peptidase_S8_subtilisin-rel"/>
</dbReference>
<dbReference type="InterPro" id="IPR000209">
    <property type="entry name" value="Peptidase_S8/S53_dom"/>
</dbReference>
<accession>A0ABW2Y1H7</accession>
<name>A0ABW2Y1H7_9ACTN</name>
<sequence length="449" mass="45659">MRGARLAAGAGSLALASVLAIAPAASAVRGAPAGPGARPQAAPTTTKPTTKKPTQKPTAKPSTSATPKKTEPPAPTQPKVQCNKLEGQPASAITAEPWAQRRLDFEQAWEITRGRGVTVAVVDSGIGSDHPQLRGRVAASFDATNTTTADCIGHGTQVAGIIGGADLREKKVPFVGVAPQAKLLNAKFTNESSTSDSTQLPRAIEWAALHGAKVINVSVDAPDSAALRAAVRAAQRRDALIVASAGNVAQDQRGKESAAYPASYKGVLSVAAVDEAGTISNFSNLKTRIDVSAPGQNVISTIGNGYVGGLQGTSFGAPYAAGVAALVRASHPRLNYQQVINRILVTAEGGNGQGSGHGMISPMQAVSAVLDPNVQPDQTGAARPLSGAVPIAKRPPVDHRSRNIGLAVAGGALGLALLVACGGAVIPLGRRRGWKPGRAALPTATDDQD</sequence>
<dbReference type="PROSITE" id="PS51892">
    <property type="entry name" value="SUBTILASE"/>
    <property type="match status" value="1"/>
</dbReference>
<comment type="similarity">
    <text evidence="1 5">Belongs to the peptidase S8 family.</text>
</comment>
<feature type="domain" description="Peptidase S8/S53" evidence="9">
    <location>
        <begin position="114"/>
        <end position="350"/>
    </location>
</feature>
<gene>
    <name evidence="10" type="ORF">ACFQZM_44275</name>
</gene>
<evidence type="ECO:0000256" key="4">
    <source>
        <dbReference type="ARBA" id="ARBA00022825"/>
    </source>
</evidence>
<dbReference type="InterPro" id="IPR036852">
    <property type="entry name" value="Peptidase_S8/S53_dom_sf"/>
</dbReference>
<keyword evidence="11" id="KW-1185">Reference proteome</keyword>
<evidence type="ECO:0000256" key="8">
    <source>
        <dbReference type="SAM" id="SignalP"/>
    </source>
</evidence>
<reference evidence="11" key="1">
    <citation type="journal article" date="2019" name="Int. J. Syst. Evol. Microbiol.">
        <title>The Global Catalogue of Microorganisms (GCM) 10K type strain sequencing project: providing services to taxonomists for standard genome sequencing and annotation.</title>
        <authorList>
            <consortium name="The Broad Institute Genomics Platform"/>
            <consortium name="The Broad Institute Genome Sequencing Center for Infectious Disease"/>
            <person name="Wu L."/>
            <person name="Ma J."/>
        </authorList>
    </citation>
    <scope>NUCLEOTIDE SEQUENCE [LARGE SCALE GENOMIC DNA]</scope>
    <source>
        <strain evidence="11">JCM 9371</strain>
    </source>
</reference>
<feature type="transmembrane region" description="Helical" evidence="7">
    <location>
        <begin position="404"/>
        <end position="428"/>
    </location>
</feature>
<dbReference type="PROSITE" id="PS00137">
    <property type="entry name" value="SUBTILASE_HIS"/>
    <property type="match status" value="1"/>
</dbReference>
<dbReference type="SUPFAM" id="SSF52743">
    <property type="entry name" value="Subtilisin-like"/>
    <property type="match status" value="1"/>
</dbReference>
<protein>
    <submittedName>
        <fullName evidence="10">S8 family serine peptidase</fullName>
    </submittedName>
</protein>
<feature type="compositionally biased region" description="Low complexity" evidence="6">
    <location>
        <begin position="55"/>
        <end position="67"/>
    </location>
</feature>
<feature type="signal peptide" evidence="8">
    <location>
        <begin position="1"/>
        <end position="27"/>
    </location>
</feature>
<keyword evidence="7" id="KW-0472">Membrane</keyword>
<dbReference type="PRINTS" id="PR00723">
    <property type="entry name" value="SUBTILISIN"/>
</dbReference>
<feature type="active site" description="Charge relay system" evidence="5">
    <location>
        <position position="123"/>
    </location>
</feature>
<comment type="caution">
    <text evidence="10">The sequence shown here is derived from an EMBL/GenBank/DDBJ whole genome shotgun (WGS) entry which is preliminary data.</text>
</comment>
<evidence type="ECO:0000259" key="9">
    <source>
        <dbReference type="Pfam" id="PF00082"/>
    </source>
</evidence>
<keyword evidence="7" id="KW-1133">Transmembrane helix</keyword>
<dbReference type="InterPro" id="IPR023827">
    <property type="entry name" value="Peptidase_S8_Asp-AS"/>
</dbReference>
<organism evidence="10 11">
    <name type="scientific">Actinomadura fibrosa</name>
    <dbReference type="NCBI Taxonomy" id="111802"/>
    <lineage>
        <taxon>Bacteria</taxon>
        <taxon>Bacillati</taxon>
        <taxon>Actinomycetota</taxon>
        <taxon>Actinomycetes</taxon>
        <taxon>Streptosporangiales</taxon>
        <taxon>Thermomonosporaceae</taxon>
        <taxon>Actinomadura</taxon>
    </lineage>
</organism>
<keyword evidence="3 5" id="KW-0378">Hydrolase</keyword>
<evidence type="ECO:0000256" key="6">
    <source>
        <dbReference type="SAM" id="MobiDB-lite"/>
    </source>
</evidence>
<dbReference type="Pfam" id="PF00082">
    <property type="entry name" value="Peptidase_S8"/>
    <property type="match status" value="1"/>
</dbReference>
<feature type="active site" description="Charge relay system" evidence="5">
    <location>
        <position position="314"/>
    </location>
</feature>
<evidence type="ECO:0000256" key="3">
    <source>
        <dbReference type="ARBA" id="ARBA00022801"/>
    </source>
</evidence>
<dbReference type="Gene3D" id="3.40.50.200">
    <property type="entry name" value="Peptidase S8/S53 domain"/>
    <property type="match status" value="1"/>
</dbReference>
<evidence type="ECO:0000313" key="11">
    <source>
        <dbReference type="Proteomes" id="UP001597063"/>
    </source>
</evidence>
<keyword evidence="2 5" id="KW-0645">Protease</keyword>
<evidence type="ECO:0000256" key="7">
    <source>
        <dbReference type="SAM" id="Phobius"/>
    </source>
</evidence>
<feature type="compositionally biased region" description="Low complexity" evidence="6">
    <location>
        <begin position="29"/>
        <end position="48"/>
    </location>
</feature>
<dbReference type="RefSeq" id="WP_131759579.1">
    <property type="nucleotide sequence ID" value="NZ_CAACUY010000082.1"/>
</dbReference>
<evidence type="ECO:0000313" key="10">
    <source>
        <dbReference type="EMBL" id="MFD0691573.1"/>
    </source>
</evidence>
<feature type="chain" id="PRO_5045221537" evidence="8">
    <location>
        <begin position="28"/>
        <end position="449"/>
    </location>
</feature>
<feature type="region of interest" description="Disordered" evidence="6">
    <location>
        <begin position="29"/>
        <end position="82"/>
    </location>
</feature>
<feature type="active site" description="Charge relay system" evidence="5">
    <location>
        <position position="154"/>
    </location>
</feature>
<dbReference type="Proteomes" id="UP001597063">
    <property type="component" value="Unassembled WGS sequence"/>
</dbReference>
<evidence type="ECO:0000256" key="1">
    <source>
        <dbReference type="ARBA" id="ARBA00011073"/>
    </source>
</evidence>
<evidence type="ECO:0000256" key="5">
    <source>
        <dbReference type="PROSITE-ProRule" id="PRU01240"/>
    </source>
</evidence>